<feature type="chain" id="PRO_5027610106" evidence="13">
    <location>
        <begin position="25"/>
        <end position="696"/>
    </location>
</feature>
<dbReference type="PANTHER" id="PTHR24366">
    <property type="entry name" value="IG(IMMUNOGLOBULIN) AND LRR(LEUCINE RICH REPEAT) DOMAINS"/>
    <property type="match status" value="1"/>
</dbReference>
<dbReference type="InterPro" id="IPR003598">
    <property type="entry name" value="Ig_sub2"/>
</dbReference>
<dbReference type="Proteomes" id="UP000515135">
    <property type="component" value="Unplaced"/>
</dbReference>
<evidence type="ECO:0000256" key="8">
    <source>
        <dbReference type="ARBA" id="ARBA00022989"/>
    </source>
</evidence>
<feature type="signal peptide" evidence="13">
    <location>
        <begin position="1"/>
        <end position="24"/>
    </location>
</feature>
<evidence type="ECO:0000256" key="4">
    <source>
        <dbReference type="ARBA" id="ARBA00022614"/>
    </source>
</evidence>
<dbReference type="PROSITE" id="PS51257">
    <property type="entry name" value="PROKAR_LIPOPROTEIN"/>
    <property type="match status" value="1"/>
</dbReference>
<dbReference type="PROSITE" id="PS51450">
    <property type="entry name" value="LRR"/>
    <property type="match status" value="2"/>
</dbReference>
<dbReference type="RefSeq" id="XP_019635174.1">
    <property type="nucleotide sequence ID" value="XM_019779615.1"/>
</dbReference>
<evidence type="ECO:0000256" key="12">
    <source>
        <dbReference type="ARBA" id="ARBA00023319"/>
    </source>
</evidence>
<dbReference type="SUPFAM" id="SSF52058">
    <property type="entry name" value="L domain-like"/>
    <property type="match status" value="2"/>
</dbReference>
<dbReference type="InterPro" id="IPR003591">
    <property type="entry name" value="Leu-rich_rpt_typical-subtyp"/>
</dbReference>
<feature type="domain" description="Ig-like" evidence="14">
    <location>
        <begin position="597"/>
        <end position="686"/>
    </location>
</feature>
<dbReference type="GO" id="GO:0005886">
    <property type="term" value="C:plasma membrane"/>
    <property type="evidence" value="ECO:0007669"/>
    <property type="project" value="UniProtKB-SubCell"/>
</dbReference>
<keyword evidence="10" id="KW-1015">Disulfide bond</keyword>
<dbReference type="InterPro" id="IPR032675">
    <property type="entry name" value="LRR_dom_sf"/>
</dbReference>
<dbReference type="GeneID" id="109478126"/>
<evidence type="ECO:0000256" key="2">
    <source>
        <dbReference type="ARBA" id="ARBA00004236"/>
    </source>
</evidence>
<reference evidence="16" key="1">
    <citation type="submission" date="2025-08" db="UniProtKB">
        <authorList>
            <consortium name="RefSeq"/>
        </authorList>
    </citation>
    <scope>IDENTIFICATION</scope>
    <source>
        <tissue evidence="16">Gonad</tissue>
    </source>
</reference>
<dbReference type="KEGG" id="bbel:109478126"/>
<dbReference type="InterPro" id="IPR013783">
    <property type="entry name" value="Ig-like_fold"/>
</dbReference>
<dbReference type="InterPro" id="IPR003599">
    <property type="entry name" value="Ig_sub"/>
</dbReference>
<dbReference type="InterPro" id="IPR000483">
    <property type="entry name" value="Cys-rich_flank_reg_C"/>
</dbReference>
<dbReference type="Gene3D" id="2.60.40.10">
    <property type="entry name" value="Immunoglobulins"/>
    <property type="match status" value="1"/>
</dbReference>
<dbReference type="InterPro" id="IPR036179">
    <property type="entry name" value="Ig-like_dom_sf"/>
</dbReference>
<dbReference type="PANTHER" id="PTHR24366:SF96">
    <property type="entry name" value="LEUCINE RICH REPEAT CONTAINING 53"/>
    <property type="match status" value="1"/>
</dbReference>
<dbReference type="InterPro" id="IPR001611">
    <property type="entry name" value="Leu-rich_rpt"/>
</dbReference>
<dbReference type="SUPFAM" id="SSF48726">
    <property type="entry name" value="Immunoglobulin"/>
    <property type="match status" value="1"/>
</dbReference>
<keyword evidence="7" id="KW-0677">Repeat</keyword>
<organism evidence="15 16">
    <name type="scientific">Branchiostoma belcheri</name>
    <name type="common">Amphioxus</name>
    <dbReference type="NCBI Taxonomy" id="7741"/>
    <lineage>
        <taxon>Eukaryota</taxon>
        <taxon>Metazoa</taxon>
        <taxon>Chordata</taxon>
        <taxon>Cephalochordata</taxon>
        <taxon>Leptocardii</taxon>
        <taxon>Amphioxiformes</taxon>
        <taxon>Branchiostomatidae</taxon>
        <taxon>Branchiostoma</taxon>
    </lineage>
</organism>
<comment type="subcellular location">
    <subcellularLocation>
        <location evidence="2">Cell membrane</location>
    </subcellularLocation>
    <subcellularLocation>
        <location evidence="1">Membrane</location>
        <topology evidence="1">Single-pass membrane protein</topology>
    </subcellularLocation>
</comment>
<evidence type="ECO:0000256" key="1">
    <source>
        <dbReference type="ARBA" id="ARBA00004167"/>
    </source>
</evidence>
<keyword evidence="5" id="KW-0812">Transmembrane</keyword>
<name>A0A6P4ZMD3_BRABE</name>
<keyword evidence="9" id="KW-0472">Membrane</keyword>
<sequence>MLTRMATILSPLLLLTFAPMLSLACPRGCQCYGDVPSVHCYYLDITTVPSGFPPNTTLLAIRHCNITTLRRGDFSGMPLLATLYLDWNNISTIEPGTFDGLFHLQSLTFGANRVTKLTPGLFKDNKLTDFDASDNRIESIPSGVFTNHSSLTGLILNDNRISMLGADAFAGLPQLVEIQINNNLIPRIPAHALKGAYKLWTLSMPGNAISEIEEGAFSDCASLYNLDLSNNLLTTLEGTLKGLTFSNLNSLTVSGNRILEITNSTLTSLTSLRDCFLDHNRIRKIESGAFRGMGNLNNFYLGNNELEEMPLNELEGVLKLDLTNNRLRTPPLNMSAAPNLAILMLSGNPMKTLAPSQFSGLKSIFDVDLNNVTAVREHTADFRALCDAPTLESVSMNDNNLTSFPYNLLSCAGNATYISVAGNRITQFKNDDFFFLREIAQLNLADNRITDISTLTKALQTTLFMFSLTLTGNPMVFLPEKLYPVASLDLDNMKLCAVDKDAFEWMGKLESINLAKNRLRFIPGKLFANISVEKVNLDDNPWQCDCQMYEYALWMKTSNNSEKFDIVCKGPERLNGTYLSDIPLKNLTCDCVHYQAPAINTTGSDTHVKAGQRARLVCNVAGCPKAAVIWTTPLGEAFSEDSDDPRFTVLPDGGLEIRETKMTDVGMYNCTAINYLGTSQESVGLKVMSSKTAVEQ</sequence>
<evidence type="ECO:0000313" key="16">
    <source>
        <dbReference type="RefSeq" id="XP_019635174.1"/>
    </source>
</evidence>
<dbReference type="Gene3D" id="3.80.10.10">
    <property type="entry name" value="Ribonuclease Inhibitor"/>
    <property type="match status" value="5"/>
</dbReference>
<dbReference type="InterPro" id="IPR007110">
    <property type="entry name" value="Ig-like_dom"/>
</dbReference>
<dbReference type="InterPro" id="IPR013098">
    <property type="entry name" value="Ig_I-set"/>
</dbReference>
<keyword evidence="8" id="KW-1133">Transmembrane helix</keyword>
<dbReference type="AlphaFoldDB" id="A0A6P4ZMD3"/>
<keyword evidence="3" id="KW-1003">Cell membrane</keyword>
<evidence type="ECO:0000256" key="10">
    <source>
        <dbReference type="ARBA" id="ARBA00023157"/>
    </source>
</evidence>
<evidence type="ECO:0000256" key="5">
    <source>
        <dbReference type="ARBA" id="ARBA00022692"/>
    </source>
</evidence>
<keyword evidence="12" id="KW-0393">Immunoglobulin domain</keyword>
<dbReference type="Pfam" id="PF13855">
    <property type="entry name" value="LRR_8"/>
    <property type="match status" value="4"/>
</dbReference>
<gene>
    <name evidence="16" type="primary">LOC109478126</name>
</gene>
<keyword evidence="6 13" id="KW-0732">Signal</keyword>
<protein>
    <submittedName>
        <fullName evidence="16">Slit homolog 3 protein-like</fullName>
    </submittedName>
</protein>
<evidence type="ECO:0000256" key="9">
    <source>
        <dbReference type="ARBA" id="ARBA00023136"/>
    </source>
</evidence>
<evidence type="ECO:0000256" key="3">
    <source>
        <dbReference type="ARBA" id="ARBA00022475"/>
    </source>
</evidence>
<dbReference type="FunFam" id="3.80.10.10:FF:001438">
    <property type="entry name" value="Uncharacterized protein"/>
    <property type="match status" value="1"/>
</dbReference>
<dbReference type="OrthoDB" id="643377at2759"/>
<keyword evidence="15" id="KW-1185">Reference proteome</keyword>
<dbReference type="SMART" id="SM00409">
    <property type="entry name" value="IG"/>
    <property type="match status" value="1"/>
</dbReference>
<keyword evidence="11" id="KW-0325">Glycoprotein</keyword>
<dbReference type="SMART" id="SM00369">
    <property type="entry name" value="LRR_TYP"/>
    <property type="match status" value="14"/>
</dbReference>
<dbReference type="SMR" id="A0A6P4ZMD3"/>
<evidence type="ECO:0000256" key="7">
    <source>
        <dbReference type="ARBA" id="ARBA00022737"/>
    </source>
</evidence>
<dbReference type="SMART" id="SM00082">
    <property type="entry name" value="LRRCT"/>
    <property type="match status" value="1"/>
</dbReference>
<proteinExistence type="predicted"/>
<accession>A0A6P4ZMD3</accession>
<dbReference type="SMART" id="SM00408">
    <property type="entry name" value="IGc2"/>
    <property type="match status" value="1"/>
</dbReference>
<evidence type="ECO:0000256" key="6">
    <source>
        <dbReference type="ARBA" id="ARBA00022729"/>
    </source>
</evidence>
<dbReference type="PROSITE" id="PS50835">
    <property type="entry name" value="IG_LIKE"/>
    <property type="match status" value="1"/>
</dbReference>
<evidence type="ECO:0000256" key="11">
    <source>
        <dbReference type="ARBA" id="ARBA00023180"/>
    </source>
</evidence>
<evidence type="ECO:0000259" key="14">
    <source>
        <dbReference type="PROSITE" id="PS50835"/>
    </source>
</evidence>
<dbReference type="Pfam" id="PF07679">
    <property type="entry name" value="I-set"/>
    <property type="match status" value="1"/>
</dbReference>
<evidence type="ECO:0000313" key="15">
    <source>
        <dbReference type="Proteomes" id="UP000515135"/>
    </source>
</evidence>
<dbReference type="FunFam" id="2.60.40.10:FF:000076">
    <property type="entry name" value="Leucine-rich repeat and Ig domain-containing 4"/>
    <property type="match status" value="1"/>
</dbReference>
<keyword evidence="4" id="KW-0433">Leucine-rich repeat</keyword>
<evidence type="ECO:0000256" key="13">
    <source>
        <dbReference type="SAM" id="SignalP"/>
    </source>
</evidence>